<keyword evidence="6" id="KW-0808">Transferase</keyword>
<dbReference type="InterPro" id="IPR036890">
    <property type="entry name" value="HATPase_C_sf"/>
</dbReference>
<keyword evidence="7" id="KW-1185">Reference proteome</keyword>
<feature type="domain" description="Two component regulator three Y" evidence="5">
    <location>
        <begin position="735"/>
        <end position="795"/>
    </location>
</feature>
<dbReference type="SUPFAM" id="SSF55874">
    <property type="entry name" value="ATPase domain of HSP90 chaperone/DNA topoisomerase II/histidine kinase"/>
    <property type="match status" value="1"/>
</dbReference>
<feature type="chain" id="PRO_5047037230" evidence="3">
    <location>
        <begin position="29"/>
        <end position="1054"/>
    </location>
</feature>
<evidence type="ECO:0000256" key="2">
    <source>
        <dbReference type="SAM" id="Phobius"/>
    </source>
</evidence>
<evidence type="ECO:0000259" key="5">
    <source>
        <dbReference type="Pfam" id="PF07495"/>
    </source>
</evidence>
<dbReference type="InterPro" id="IPR015943">
    <property type="entry name" value="WD40/YVTN_repeat-like_dom_sf"/>
</dbReference>
<evidence type="ECO:0000259" key="4">
    <source>
        <dbReference type="Pfam" id="PF06580"/>
    </source>
</evidence>
<organism evidence="6 7">
    <name type="scientific">Chitinophaga horti</name>
    <dbReference type="NCBI Taxonomy" id="2920382"/>
    <lineage>
        <taxon>Bacteria</taxon>
        <taxon>Pseudomonadati</taxon>
        <taxon>Bacteroidota</taxon>
        <taxon>Chitinophagia</taxon>
        <taxon>Chitinophagales</taxon>
        <taxon>Chitinophagaceae</taxon>
        <taxon>Chitinophaga</taxon>
    </lineage>
</organism>
<dbReference type="Gene3D" id="2.130.10.10">
    <property type="entry name" value="YVTN repeat-like/Quinoprotein amine dehydrogenase"/>
    <property type="match status" value="2"/>
</dbReference>
<dbReference type="InterPro" id="IPR050640">
    <property type="entry name" value="Bact_2-comp_sensor_kinase"/>
</dbReference>
<evidence type="ECO:0000313" key="6">
    <source>
        <dbReference type="EMBL" id="UYQ93373.1"/>
    </source>
</evidence>
<dbReference type="PANTHER" id="PTHR34220:SF7">
    <property type="entry name" value="SENSOR HISTIDINE KINASE YPDA"/>
    <property type="match status" value="1"/>
</dbReference>
<dbReference type="InterPro" id="IPR010559">
    <property type="entry name" value="Sig_transdc_His_kin_internal"/>
</dbReference>
<feature type="coiled-coil region" evidence="1">
    <location>
        <begin position="827"/>
        <end position="854"/>
    </location>
</feature>
<reference evidence="6" key="1">
    <citation type="submission" date="2022-10" db="EMBL/GenBank/DDBJ databases">
        <title>Chitinophaga sp. nov., isolated from soil.</title>
        <authorList>
            <person name="Jeon C.O."/>
        </authorList>
    </citation>
    <scope>NUCLEOTIDE SEQUENCE</scope>
    <source>
        <strain evidence="6">R8</strain>
    </source>
</reference>
<dbReference type="EMBL" id="CP107006">
    <property type="protein sequence ID" value="UYQ93373.1"/>
    <property type="molecule type" value="Genomic_DNA"/>
</dbReference>
<dbReference type="SUPFAM" id="SSF63829">
    <property type="entry name" value="Calcium-dependent phosphotriesterase"/>
    <property type="match status" value="1"/>
</dbReference>
<proteinExistence type="predicted"/>
<dbReference type="InterPro" id="IPR011047">
    <property type="entry name" value="Quinoprotein_ADH-like_sf"/>
</dbReference>
<dbReference type="Pfam" id="PF07494">
    <property type="entry name" value="Reg_prop"/>
    <property type="match status" value="2"/>
</dbReference>
<gene>
    <name evidence="6" type="ORF">MKQ68_25145</name>
</gene>
<dbReference type="InterPro" id="IPR011110">
    <property type="entry name" value="Reg_prop"/>
</dbReference>
<dbReference type="PROSITE" id="PS51257">
    <property type="entry name" value="PROKAR_LIPOPROTEIN"/>
    <property type="match status" value="1"/>
</dbReference>
<keyword evidence="2" id="KW-1133">Transmembrane helix</keyword>
<dbReference type="Pfam" id="PF07495">
    <property type="entry name" value="Y_Y_Y"/>
    <property type="match status" value="1"/>
</dbReference>
<keyword evidence="2" id="KW-0472">Membrane</keyword>
<evidence type="ECO:0000256" key="1">
    <source>
        <dbReference type="SAM" id="Coils"/>
    </source>
</evidence>
<dbReference type="SUPFAM" id="SSF50998">
    <property type="entry name" value="Quinoprotein alcohol dehydrogenase-like"/>
    <property type="match status" value="2"/>
</dbReference>
<dbReference type="GO" id="GO:0016301">
    <property type="term" value="F:kinase activity"/>
    <property type="evidence" value="ECO:0007669"/>
    <property type="project" value="UniProtKB-KW"/>
</dbReference>
<sequence>MAFLLQRLRVVTALAWCLIICSCLVARAQQSPNAYTFKHLSIQEGLASNHVSAIIQDRKGFIWIASTALQRYDGTNFITIADYNRVPGNIYYEDICLMEDRKGRIWAGTPDNIRMYDPVTARETLMRVHDSIEIPQQSISCYNMLEDHEGQIWVTTRAGLLWYDDAKRLFRRPPGIPDSISKQMTSAVGEDRHGNLWLSGKQSLYIFSKDRKTLYSQTFNPDRLAALNIPASAKKIFPDHRGHLWIAGRNSVLYRYDAANNQLKEYTFPHPDKTASVRAYDIALDMNRHIWVATEHSGIFRYDSISDSFNEHISGNNKDELGLHYDYEVNCFLNDRDGHLWIGTDVGVNILSLHSQSFTRLDHRSNVSASGTRLPRSEVTDIYQSPQGDVFLGYWGEGLAWMDSQFRLKKLFRYNEKDPANSLPEEHSLVWSITALKNGNIAIGQENGLLSVLDTRQQKLTHHHPEVFADQTVLAMLPENDSTLWVGLYKRGLAKWNPLTGKAALCEDVLQHIHRSTSVMDIVAQGDSLLWLATSTGGILVYNKEKQRVTERVLFWQHGLDTIRNISCLYLLNDSTILAGTDHGLFIYNARNGKYQPLKVNDSFFDEWVLSLKGTPNNGIWLTTQYGFYQYDPRHQALVSFVQNDDIIDNNRKVRRRIALMNDGRLLTGASDHVLAFDPLRLVTSPPPPDVTITGFRVLDHAMIIDSLISNDQPVTLTYRQNFISIEFKSLQYHQERLRYFFKMDGVDERWVNAQGLLTARYTNLAPGNYTFRVQSVNTAGIVSENMTTLSIVVKPAFWQTWWFRLLLILFGLSLVYGYFQARLYLVKRDEKRRAAFQQQIDQLEMKALRAQMNPHFIFNSLNSIQTFMLKNETEQALSYLSRFARLIRNVLDHSQLNNITIAKELEMLENYLELERLRLAAQFDYQIVIDPDLDIDYTEIPSMIIQPFLENAIWHGLLHKTGKGLVILSFQIVNDRILCTVEDNGVGRDAATAIKQAASQKHISKGLQITRDRLSLYNSRFGMNASFDIEDLKDAEGNPIGTRVNLWFPLIED</sequence>
<dbReference type="RefSeq" id="WP_264281467.1">
    <property type="nucleotide sequence ID" value="NZ_CP107006.1"/>
</dbReference>
<protein>
    <submittedName>
        <fullName evidence="6">Histidine kinase</fullName>
    </submittedName>
</protein>
<evidence type="ECO:0000313" key="7">
    <source>
        <dbReference type="Proteomes" id="UP001162741"/>
    </source>
</evidence>
<dbReference type="InterPro" id="IPR013783">
    <property type="entry name" value="Ig-like_fold"/>
</dbReference>
<keyword evidence="2" id="KW-0812">Transmembrane</keyword>
<keyword evidence="3" id="KW-0732">Signal</keyword>
<dbReference type="Gene3D" id="3.30.565.10">
    <property type="entry name" value="Histidine kinase-like ATPase, C-terminal domain"/>
    <property type="match status" value="1"/>
</dbReference>
<feature type="transmembrane region" description="Helical" evidence="2">
    <location>
        <begin position="802"/>
        <end position="820"/>
    </location>
</feature>
<dbReference type="Pfam" id="PF06580">
    <property type="entry name" value="His_kinase"/>
    <property type="match status" value="1"/>
</dbReference>
<dbReference type="PANTHER" id="PTHR34220">
    <property type="entry name" value="SENSOR HISTIDINE KINASE YPDA"/>
    <property type="match status" value="1"/>
</dbReference>
<evidence type="ECO:0000256" key="3">
    <source>
        <dbReference type="SAM" id="SignalP"/>
    </source>
</evidence>
<feature type="signal peptide" evidence="3">
    <location>
        <begin position="1"/>
        <end position="28"/>
    </location>
</feature>
<accession>A0ABY6J1E2</accession>
<dbReference type="InterPro" id="IPR011123">
    <property type="entry name" value="Y_Y_Y"/>
</dbReference>
<keyword evidence="6" id="KW-0418">Kinase</keyword>
<name>A0ABY6J1E2_9BACT</name>
<keyword evidence="1" id="KW-0175">Coiled coil</keyword>
<dbReference type="Gene3D" id="2.60.40.10">
    <property type="entry name" value="Immunoglobulins"/>
    <property type="match status" value="1"/>
</dbReference>
<dbReference type="Proteomes" id="UP001162741">
    <property type="component" value="Chromosome"/>
</dbReference>
<feature type="domain" description="Signal transduction histidine kinase internal region" evidence="4">
    <location>
        <begin position="845"/>
        <end position="923"/>
    </location>
</feature>